<evidence type="ECO:0000256" key="2">
    <source>
        <dbReference type="ARBA" id="ARBA00022771"/>
    </source>
</evidence>
<proteinExistence type="predicted"/>
<keyword evidence="1" id="KW-0479">Metal-binding</keyword>
<keyword evidence="7" id="KW-1185">Reference proteome</keyword>
<evidence type="ECO:0000313" key="7">
    <source>
        <dbReference type="Proteomes" id="UP001175226"/>
    </source>
</evidence>
<evidence type="ECO:0000259" key="5">
    <source>
        <dbReference type="PROSITE" id="PS50865"/>
    </source>
</evidence>
<evidence type="ECO:0000256" key="3">
    <source>
        <dbReference type="ARBA" id="ARBA00022833"/>
    </source>
</evidence>
<protein>
    <recommendedName>
        <fullName evidence="5">MYND-type domain-containing protein</fullName>
    </recommendedName>
</protein>
<comment type="caution">
    <text evidence="6">The sequence shown here is derived from an EMBL/GenBank/DDBJ whole genome shotgun (WGS) entry which is preliminary data.</text>
</comment>
<dbReference type="Proteomes" id="UP001175226">
    <property type="component" value="Unassembled WGS sequence"/>
</dbReference>
<sequence length="575" mass="66529">MATNQRPAQRLTSIEVGLLKERAKRSASVLTEVPSRNLLPHFIPVFRHHLLIGKMPVSPDEDTPDAVQCFIEIYRGIQTEEDRKCLLPLWPNFHAWSIYLLSHECHAYPSHAVRLIDKLFFGTYAGFRQLITDSIDLGPLIYRSWKSRHPCAVEETRLLYLFLPKNKPSNLKSEVARNPVLKAIHQDPSEYVRLCMLSVIEHACQTPIDPHAFSDNFALVGSGCIESTILLQKFIDNDVLGWTFYALRQFIDLAGREPVFRWNLSDDISKTPGLTIWALLSFIEDRLRSNLTIPVAAKLLDLHILEWIVKLARFTADGDSNGMLSSRTRTVMISIMDAYRCLACYRTLLWRIRRSIKAVERRTANIPSWLSEPWSRLKGAADFYTSIKVQHDERVGRSHCSYSECTNTLGAAARPFATCSGCRNVDYCSSECQSLDWGNHKKLCLEIRTEGLEFMRICSRDYDMFSFIAKQAIQKNYHKRETMLQDIREPEGRDFWNIPIETVIIALPPQTDVVRMSELRTMFPKNGITHRIFEIKNLIRRYGVARVRVISLCAPPYAEWHWHDDRKWRLEFVVQ</sequence>
<evidence type="ECO:0000256" key="4">
    <source>
        <dbReference type="PROSITE-ProRule" id="PRU00134"/>
    </source>
</evidence>
<dbReference type="InterPro" id="IPR002893">
    <property type="entry name" value="Znf_MYND"/>
</dbReference>
<dbReference type="Pfam" id="PF01753">
    <property type="entry name" value="zf-MYND"/>
    <property type="match status" value="1"/>
</dbReference>
<dbReference type="GO" id="GO:0008270">
    <property type="term" value="F:zinc ion binding"/>
    <property type="evidence" value="ECO:0007669"/>
    <property type="project" value="UniProtKB-KW"/>
</dbReference>
<dbReference type="EMBL" id="JAUEPT010000026">
    <property type="protein sequence ID" value="KAK0442412.1"/>
    <property type="molecule type" value="Genomic_DNA"/>
</dbReference>
<reference evidence="6" key="1">
    <citation type="submission" date="2023-06" db="EMBL/GenBank/DDBJ databases">
        <authorList>
            <consortium name="Lawrence Berkeley National Laboratory"/>
            <person name="Ahrendt S."/>
            <person name="Sahu N."/>
            <person name="Indic B."/>
            <person name="Wong-Bajracharya J."/>
            <person name="Merenyi Z."/>
            <person name="Ke H.-M."/>
            <person name="Monk M."/>
            <person name="Kocsube S."/>
            <person name="Drula E."/>
            <person name="Lipzen A."/>
            <person name="Balint B."/>
            <person name="Henrissat B."/>
            <person name="Andreopoulos B."/>
            <person name="Martin F.M."/>
            <person name="Harder C.B."/>
            <person name="Rigling D."/>
            <person name="Ford K.L."/>
            <person name="Foster G.D."/>
            <person name="Pangilinan J."/>
            <person name="Papanicolaou A."/>
            <person name="Barry K."/>
            <person name="LaButti K."/>
            <person name="Viragh M."/>
            <person name="Koriabine M."/>
            <person name="Yan M."/>
            <person name="Riley R."/>
            <person name="Champramary S."/>
            <person name="Plett K.L."/>
            <person name="Tsai I.J."/>
            <person name="Slot J."/>
            <person name="Sipos G."/>
            <person name="Plett J."/>
            <person name="Nagy L.G."/>
            <person name="Grigoriev I.V."/>
        </authorList>
    </citation>
    <scope>NUCLEOTIDE SEQUENCE</scope>
    <source>
        <strain evidence="6">FPL87.14</strain>
    </source>
</reference>
<dbReference type="PROSITE" id="PS50865">
    <property type="entry name" value="ZF_MYND_2"/>
    <property type="match status" value="1"/>
</dbReference>
<dbReference type="Gene3D" id="6.10.140.2220">
    <property type="match status" value="1"/>
</dbReference>
<accession>A0AA39MQ08</accession>
<evidence type="ECO:0000313" key="6">
    <source>
        <dbReference type="EMBL" id="KAK0442412.1"/>
    </source>
</evidence>
<keyword evidence="2 4" id="KW-0863">Zinc-finger</keyword>
<gene>
    <name evidence="6" type="ORF">EV421DRAFT_1950619</name>
</gene>
<dbReference type="SUPFAM" id="SSF144232">
    <property type="entry name" value="HIT/MYND zinc finger-like"/>
    <property type="match status" value="1"/>
</dbReference>
<organism evidence="6 7">
    <name type="scientific">Armillaria borealis</name>
    <dbReference type="NCBI Taxonomy" id="47425"/>
    <lineage>
        <taxon>Eukaryota</taxon>
        <taxon>Fungi</taxon>
        <taxon>Dikarya</taxon>
        <taxon>Basidiomycota</taxon>
        <taxon>Agaricomycotina</taxon>
        <taxon>Agaricomycetes</taxon>
        <taxon>Agaricomycetidae</taxon>
        <taxon>Agaricales</taxon>
        <taxon>Marasmiineae</taxon>
        <taxon>Physalacriaceae</taxon>
        <taxon>Armillaria</taxon>
    </lineage>
</organism>
<feature type="domain" description="MYND-type" evidence="5">
    <location>
        <begin position="405"/>
        <end position="444"/>
    </location>
</feature>
<dbReference type="AlphaFoldDB" id="A0AA39MQ08"/>
<evidence type="ECO:0000256" key="1">
    <source>
        <dbReference type="ARBA" id="ARBA00022723"/>
    </source>
</evidence>
<name>A0AA39MQ08_9AGAR</name>
<keyword evidence="3" id="KW-0862">Zinc</keyword>